<dbReference type="InterPro" id="IPR028098">
    <property type="entry name" value="Glyco_trans_4-like_N"/>
</dbReference>
<dbReference type="AlphaFoldDB" id="A0A5J4F7I2"/>
<feature type="domain" description="Glycosyl transferase family 1" evidence="2">
    <location>
        <begin position="176"/>
        <end position="341"/>
    </location>
</feature>
<dbReference type="Pfam" id="PF13439">
    <property type="entry name" value="Glyco_transf_4"/>
    <property type="match status" value="1"/>
</dbReference>
<organism evidence="4 5">
    <name type="scientific">Microcystis aeruginosa NIES-4325</name>
    <dbReference type="NCBI Taxonomy" id="2569534"/>
    <lineage>
        <taxon>Bacteria</taxon>
        <taxon>Bacillati</taxon>
        <taxon>Cyanobacteriota</taxon>
        <taxon>Cyanophyceae</taxon>
        <taxon>Oscillatoriophycideae</taxon>
        <taxon>Chroococcales</taxon>
        <taxon>Microcystaceae</taxon>
        <taxon>Microcystis</taxon>
    </lineage>
</organism>
<proteinExistence type="predicted"/>
<dbReference type="EMBL" id="BJKP01000006">
    <property type="protein sequence ID" value="GEA26465.1"/>
    <property type="molecule type" value="Genomic_DNA"/>
</dbReference>
<protein>
    <submittedName>
        <fullName evidence="4">D-inositol 3-phosphate glycosyltransferase</fullName>
        <ecNumber evidence="4">2.4.1.250</ecNumber>
    </submittedName>
</protein>
<dbReference type="GO" id="GO:0009103">
    <property type="term" value="P:lipopolysaccharide biosynthetic process"/>
    <property type="evidence" value="ECO:0007669"/>
    <property type="project" value="TreeGrafter"/>
</dbReference>
<reference evidence="4 5" key="1">
    <citation type="journal article" date="2019" name="FEMS Microbiol. Lett.">
        <title>A novel salt-tolerant genotype illuminates the sucrose gene evolution in freshwater bloom-forming cyanobacterium Microcystis aeruginosa.</title>
        <authorList>
            <person name="Tanabe Y."/>
            <person name="Yamaguchi H."/>
            <person name="Sano T."/>
            <person name="Kawachi M."/>
        </authorList>
    </citation>
    <scope>NUCLEOTIDE SEQUENCE [LARGE SCALE GENOMIC DNA]</scope>
    <source>
        <strain evidence="4 5">NIES-4325</strain>
    </source>
</reference>
<evidence type="ECO:0000259" key="3">
    <source>
        <dbReference type="Pfam" id="PF13439"/>
    </source>
</evidence>
<dbReference type="EC" id="2.4.1.250" evidence="4"/>
<dbReference type="RefSeq" id="WP_151695220.1">
    <property type="nucleotide sequence ID" value="NZ_BJKP01000006.1"/>
</dbReference>
<dbReference type="FunFam" id="3.40.50.2000:FF:000119">
    <property type="entry name" value="Glycosyl transferase group 1"/>
    <property type="match status" value="1"/>
</dbReference>
<dbReference type="GO" id="GO:0102710">
    <property type="term" value="F:D-inositol-3-phosphate glycosyltransferase activity"/>
    <property type="evidence" value="ECO:0007669"/>
    <property type="project" value="UniProtKB-EC"/>
</dbReference>
<dbReference type="Gene3D" id="3.40.50.2000">
    <property type="entry name" value="Glycogen Phosphorylase B"/>
    <property type="match status" value="2"/>
</dbReference>
<gene>
    <name evidence="4" type="primary">mshA_2</name>
    <name evidence="4" type="ORF">MiAbW_01018</name>
</gene>
<evidence type="ECO:0000313" key="4">
    <source>
        <dbReference type="EMBL" id="GEA26465.1"/>
    </source>
</evidence>
<evidence type="ECO:0000259" key="2">
    <source>
        <dbReference type="Pfam" id="PF00534"/>
    </source>
</evidence>
<dbReference type="PANTHER" id="PTHR46401">
    <property type="entry name" value="GLYCOSYLTRANSFERASE WBBK-RELATED"/>
    <property type="match status" value="1"/>
</dbReference>
<keyword evidence="1 4" id="KW-0808">Transferase</keyword>
<name>A0A5J4F7I2_MICAE</name>
<dbReference type="Proteomes" id="UP000376575">
    <property type="component" value="Unassembled WGS sequence"/>
</dbReference>
<dbReference type="Pfam" id="PF00534">
    <property type="entry name" value="Glycos_transf_1"/>
    <property type="match status" value="1"/>
</dbReference>
<sequence>MNTQHKLLINLSVLFPQPTGISTYILNLLPYLKNLEPTLLTANSYPDFNCYSIPKGLGPDRGAKGHLKRLLWTQWQLPSIYRQLKANLLFSPLPEAPINSPCRFVVMVHDLIPLRFPSFTSPLTHYFRYYVPQVLQQAKHIICNSQATAKDITEYYQIPADKITSIPLAYDHHHFRPIEDNKPEHPYFLYLGRPNPYKNLPRLIAAFAQLPPDLTDYRLWIAGSFDRRYTPNLQQQARELAVSDRIKFLDYIPYDELPKVISQATALVFPSLWEGFGLPVLEAMACGTPVITSNLSSLPEVTATAAILIDPYRVESLADALTIIAQDRQLHSKLSYLGKKRANEFSWQKTGLATAAILNQYLGLAEYQ</sequence>
<dbReference type="SUPFAM" id="SSF53756">
    <property type="entry name" value="UDP-Glycosyltransferase/glycogen phosphorylase"/>
    <property type="match status" value="1"/>
</dbReference>
<feature type="domain" description="Glycosyltransferase subfamily 4-like N-terminal" evidence="3">
    <location>
        <begin position="19"/>
        <end position="172"/>
    </location>
</feature>
<comment type="caution">
    <text evidence="4">The sequence shown here is derived from an EMBL/GenBank/DDBJ whole genome shotgun (WGS) entry which is preliminary data.</text>
</comment>
<keyword evidence="4" id="KW-0328">Glycosyltransferase</keyword>
<dbReference type="CDD" id="cd03809">
    <property type="entry name" value="GT4_MtfB-like"/>
    <property type="match status" value="1"/>
</dbReference>
<evidence type="ECO:0000313" key="5">
    <source>
        <dbReference type="Proteomes" id="UP000376575"/>
    </source>
</evidence>
<dbReference type="InterPro" id="IPR001296">
    <property type="entry name" value="Glyco_trans_1"/>
</dbReference>
<dbReference type="PANTHER" id="PTHR46401:SF2">
    <property type="entry name" value="GLYCOSYLTRANSFERASE WBBK-RELATED"/>
    <property type="match status" value="1"/>
</dbReference>
<accession>A0A5J4F7I2</accession>
<evidence type="ECO:0000256" key="1">
    <source>
        <dbReference type="ARBA" id="ARBA00022679"/>
    </source>
</evidence>